<organism evidence="2">
    <name type="scientific">marine sediment metagenome</name>
    <dbReference type="NCBI Taxonomy" id="412755"/>
    <lineage>
        <taxon>unclassified sequences</taxon>
        <taxon>metagenomes</taxon>
        <taxon>ecological metagenomes</taxon>
    </lineage>
</organism>
<dbReference type="AlphaFoldDB" id="X1KEZ5"/>
<evidence type="ECO:0000256" key="1">
    <source>
        <dbReference type="SAM" id="Phobius"/>
    </source>
</evidence>
<reference evidence="2" key="1">
    <citation type="journal article" date="2014" name="Front. Microbiol.">
        <title>High frequency of phylogenetically diverse reductive dehalogenase-homologous genes in deep subseafloor sedimentary metagenomes.</title>
        <authorList>
            <person name="Kawai M."/>
            <person name="Futagami T."/>
            <person name="Toyoda A."/>
            <person name="Takaki Y."/>
            <person name="Nishi S."/>
            <person name="Hori S."/>
            <person name="Arai W."/>
            <person name="Tsubouchi T."/>
            <person name="Morono Y."/>
            <person name="Uchiyama I."/>
            <person name="Ito T."/>
            <person name="Fujiyama A."/>
            <person name="Inagaki F."/>
            <person name="Takami H."/>
        </authorList>
    </citation>
    <scope>NUCLEOTIDE SEQUENCE</scope>
    <source>
        <strain evidence="2">Expedition CK06-06</strain>
    </source>
</reference>
<comment type="caution">
    <text evidence="2">The sequence shown here is derived from an EMBL/GenBank/DDBJ whole genome shotgun (WGS) entry which is preliminary data.</text>
</comment>
<keyword evidence="1" id="KW-0812">Transmembrane</keyword>
<feature type="transmembrane region" description="Helical" evidence="1">
    <location>
        <begin position="22"/>
        <end position="43"/>
    </location>
</feature>
<evidence type="ECO:0008006" key="3">
    <source>
        <dbReference type="Google" id="ProtNLM"/>
    </source>
</evidence>
<evidence type="ECO:0000313" key="2">
    <source>
        <dbReference type="EMBL" id="GAH92205.1"/>
    </source>
</evidence>
<feature type="non-terminal residue" evidence="2">
    <location>
        <position position="1"/>
    </location>
</feature>
<feature type="transmembrane region" description="Helical" evidence="1">
    <location>
        <begin position="55"/>
        <end position="75"/>
    </location>
</feature>
<feature type="transmembrane region" description="Helical" evidence="1">
    <location>
        <begin position="106"/>
        <end position="126"/>
    </location>
</feature>
<keyword evidence="1" id="KW-1133">Transmembrane helix</keyword>
<name>X1KEZ5_9ZZZZ</name>
<dbReference type="EMBL" id="BARV01001120">
    <property type="protein sequence ID" value="GAH92205.1"/>
    <property type="molecule type" value="Genomic_DNA"/>
</dbReference>
<gene>
    <name evidence="2" type="ORF">S06H3_03441</name>
</gene>
<proteinExistence type="predicted"/>
<dbReference type="Pfam" id="PF14329">
    <property type="entry name" value="DUF4386"/>
    <property type="match status" value="1"/>
</dbReference>
<dbReference type="InterPro" id="IPR025495">
    <property type="entry name" value="DUF4386"/>
</dbReference>
<sequence>LTFLGFLLSLNIALWGLYGNELILFSLVNSSLLVILFSLPYIADRLIYPKFKEKGILSTITFPIITTAIFFLFSLEGPFDGIAYFAVFEYGILSFKQIASIAVRHWVWRLVYIINGVASLMLAYLLYQSKLIPRSISVLGLIGGAVLLAGTSLAMFGLIDVDQGAGMLVVLPGGLFELILPIWLIVKGFNSSAIDSPSAKQI</sequence>
<feature type="transmembrane region" description="Helical" evidence="1">
    <location>
        <begin position="138"/>
        <end position="159"/>
    </location>
</feature>
<feature type="transmembrane region" description="Helical" evidence="1">
    <location>
        <begin position="165"/>
        <end position="186"/>
    </location>
</feature>
<accession>X1KEZ5</accession>
<keyword evidence="1" id="KW-0472">Membrane</keyword>
<protein>
    <recommendedName>
        <fullName evidence="3">DUF4386 domain-containing protein</fullName>
    </recommendedName>
</protein>